<name>A0A8T0T456_PANVG</name>
<evidence type="ECO:0000313" key="3">
    <source>
        <dbReference type="Proteomes" id="UP000823388"/>
    </source>
</evidence>
<dbReference type="AlphaFoldDB" id="A0A8T0T456"/>
<evidence type="ECO:0000256" key="1">
    <source>
        <dbReference type="SAM" id="MobiDB-lite"/>
    </source>
</evidence>
<keyword evidence="3" id="KW-1185">Reference proteome</keyword>
<comment type="caution">
    <text evidence="2">The sequence shown here is derived from an EMBL/GenBank/DDBJ whole genome shotgun (WGS) entry which is preliminary data.</text>
</comment>
<reference evidence="2" key="1">
    <citation type="submission" date="2020-05" db="EMBL/GenBank/DDBJ databases">
        <title>WGS assembly of Panicum virgatum.</title>
        <authorList>
            <person name="Lovell J.T."/>
            <person name="Jenkins J."/>
            <person name="Shu S."/>
            <person name="Juenger T.E."/>
            <person name="Schmutz J."/>
        </authorList>
    </citation>
    <scope>NUCLEOTIDE SEQUENCE</scope>
    <source>
        <strain evidence="2">AP13</strain>
    </source>
</reference>
<proteinExistence type="predicted"/>
<feature type="compositionally biased region" description="Low complexity" evidence="1">
    <location>
        <begin position="133"/>
        <end position="152"/>
    </location>
</feature>
<gene>
    <name evidence="2" type="ORF">PVAP13_5KG749100</name>
</gene>
<protein>
    <submittedName>
        <fullName evidence="2">Uncharacterized protein</fullName>
    </submittedName>
</protein>
<evidence type="ECO:0000313" key="2">
    <source>
        <dbReference type="EMBL" id="KAG2603146.1"/>
    </source>
</evidence>
<organism evidence="2 3">
    <name type="scientific">Panicum virgatum</name>
    <name type="common">Blackwell switchgrass</name>
    <dbReference type="NCBI Taxonomy" id="38727"/>
    <lineage>
        <taxon>Eukaryota</taxon>
        <taxon>Viridiplantae</taxon>
        <taxon>Streptophyta</taxon>
        <taxon>Embryophyta</taxon>
        <taxon>Tracheophyta</taxon>
        <taxon>Spermatophyta</taxon>
        <taxon>Magnoliopsida</taxon>
        <taxon>Liliopsida</taxon>
        <taxon>Poales</taxon>
        <taxon>Poaceae</taxon>
        <taxon>PACMAD clade</taxon>
        <taxon>Panicoideae</taxon>
        <taxon>Panicodae</taxon>
        <taxon>Paniceae</taxon>
        <taxon>Panicinae</taxon>
        <taxon>Panicum</taxon>
        <taxon>Panicum sect. Hiantes</taxon>
    </lineage>
</organism>
<dbReference type="EMBL" id="CM029045">
    <property type="protein sequence ID" value="KAG2603146.1"/>
    <property type="molecule type" value="Genomic_DNA"/>
</dbReference>
<sequence>MGKNGGWRNWPPLPREIRDSGWLVPEQASRYVLDRLSCSGLQTEIPPVLRSTSSSSHRQWDGMGWEGNQRAAGNPTTSVAGRRCPHAPLTDRLVAGSDPGRHAAHTTARRREWRGGLGFDGAPSIIHRRTATRPRPAMRTPPRCAGRVAVGRTRGRPDKPVGTPVQPQPPPFPRATP</sequence>
<feature type="compositionally biased region" description="Pro residues" evidence="1">
    <location>
        <begin position="166"/>
        <end position="177"/>
    </location>
</feature>
<feature type="region of interest" description="Disordered" evidence="1">
    <location>
        <begin position="66"/>
        <end position="177"/>
    </location>
</feature>
<accession>A0A8T0T456</accession>
<dbReference type="Proteomes" id="UP000823388">
    <property type="component" value="Chromosome 5K"/>
</dbReference>